<evidence type="ECO:0000313" key="1">
    <source>
        <dbReference type="EMBL" id="EWS72797.1"/>
    </source>
</evidence>
<protein>
    <submittedName>
        <fullName evidence="1">Uncharacterized protein</fullName>
    </submittedName>
</protein>
<keyword evidence="2" id="KW-1185">Reference proteome</keyword>
<name>W7X5Z9_TETTS</name>
<reference evidence="2" key="1">
    <citation type="journal article" date="2006" name="PLoS Biol.">
        <title>Macronuclear genome sequence of the ciliate Tetrahymena thermophila, a model eukaryote.</title>
        <authorList>
            <person name="Eisen J.A."/>
            <person name="Coyne R.S."/>
            <person name="Wu M."/>
            <person name="Wu D."/>
            <person name="Thiagarajan M."/>
            <person name="Wortman J.R."/>
            <person name="Badger J.H."/>
            <person name="Ren Q."/>
            <person name="Amedeo P."/>
            <person name="Jones K.M."/>
            <person name="Tallon L.J."/>
            <person name="Delcher A.L."/>
            <person name="Salzberg S.L."/>
            <person name="Silva J.C."/>
            <person name="Haas B.J."/>
            <person name="Majoros W.H."/>
            <person name="Farzad M."/>
            <person name="Carlton J.M."/>
            <person name="Smith R.K. Jr."/>
            <person name="Garg J."/>
            <person name="Pearlman R.E."/>
            <person name="Karrer K.M."/>
            <person name="Sun L."/>
            <person name="Manning G."/>
            <person name="Elde N.C."/>
            <person name="Turkewitz A.P."/>
            <person name="Asai D.J."/>
            <person name="Wilkes D.E."/>
            <person name="Wang Y."/>
            <person name="Cai H."/>
            <person name="Collins K."/>
            <person name="Stewart B.A."/>
            <person name="Lee S.R."/>
            <person name="Wilamowska K."/>
            <person name="Weinberg Z."/>
            <person name="Ruzzo W.L."/>
            <person name="Wloga D."/>
            <person name="Gaertig J."/>
            <person name="Frankel J."/>
            <person name="Tsao C.-C."/>
            <person name="Gorovsky M.A."/>
            <person name="Keeling P.J."/>
            <person name="Waller R.F."/>
            <person name="Patron N.J."/>
            <person name="Cherry J.M."/>
            <person name="Stover N.A."/>
            <person name="Krieger C.J."/>
            <person name="del Toro C."/>
            <person name="Ryder H.F."/>
            <person name="Williamson S.C."/>
            <person name="Barbeau R.A."/>
            <person name="Hamilton E.P."/>
            <person name="Orias E."/>
        </authorList>
    </citation>
    <scope>NUCLEOTIDE SEQUENCE [LARGE SCALE GENOMIC DNA]</scope>
    <source>
        <strain evidence="2">SB210</strain>
    </source>
</reference>
<dbReference type="InParanoid" id="W7X5Z9"/>
<dbReference type="EMBL" id="GG662552">
    <property type="protein sequence ID" value="EWS72797.1"/>
    <property type="molecule type" value="Genomic_DNA"/>
</dbReference>
<dbReference type="AlphaFoldDB" id="W7X5Z9"/>
<proteinExistence type="predicted"/>
<dbReference type="GeneID" id="24440682"/>
<dbReference type="Proteomes" id="UP000009168">
    <property type="component" value="Unassembled WGS sequence"/>
</dbReference>
<accession>W7X5Z9</accession>
<sequence length="130" mass="15986">MKERSITHFLFQAMSLNLINAIQQMHLESIQKIKLSFKIQPESLVFAIIPEFTKNQRSQYFQIKFNIYNKITYQSCKYLTNYQYIYKSMNQWGYKKYQLRKIQYFFSLYNFSFQNQRGILFLSQLSRFFV</sequence>
<organism evidence="1 2">
    <name type="scientific">Tetrahymena thermophila (strain SB210)</name>
    <dbReference type="NCBI Taxonomy" id="312017"/>
    <lineage>
        <taxon>Eukaryota</taxon>
        <taxon>Sar</taxon>
        <taxon>Alveolata</taxon>
        <taxon>Ciliophora</taxon>
        <taxon>Intramacronucleata</taxon>
        <taxon>Oligohymenophorea</taxon>
        <taxon>Hymenostomatida</taxon>
        <taxon>Tetrahymenina</taxon>
        <taxon>Tetrahymenidae</taxon>
        <taxon>Tetrahymena</taxon>
    </lineage>
</organism>
<dbReference type="KEGG" id="tet:TTHERM_000787424"/>
<dbReference type="RefSeq" id="XP_012654684.1">
    <property type="nucleotide sequence ID" value="XM_012799230.1"/>
</dbReference>
<gene>
    <name evidence="1" type="ORF">TTHERM_000787424</name>
</gene>
<evidence type="ECO:0000313" key="2">
    <source>
        <dbReference type="Proteomes" id="UP000009168"/>
    </source>
</evidence>